<dbReference type="GO" id="GO:0005975">
    <property type="term" value="P:carbohydrate metabolic process"/>
    <property type="evidence" value="ECO:0007669"/>
    <property type="project" value="UniProtKB-ARBA"/>
</dbReference>
<dbReference type="InterPro" id="IPR025277">
    <property type="entry name" value="Apiosidase-like_cat_dom"/>
</dbReference>
<evidence type="ECO:0000313" key="4">
    <source>
        <dbReference type="EMBL" id="OCL31939.1"/>
    </source>
</evidence>
<dbReference type="SUPFAM" id="SSF51445">
    <property type="entry name" value="(Trans)glycosidases"/>
    <property type="match status" value="1"/>
</dbReference>
<dbReference type="Proteomes" id="UP000093501">
    <property type="component" value="Unassembled WGS sequence"/>
</dbReference>
<dbReference type="Pfam" id="PF18310">
    <property type="entry name" value="DUF5605"/>
    <property type="match status" value="1"/>
</dbReference>
<dbReference type="AlphaFoldDB" id="A0A1C0AIL4"/>
<name>A0A1C0AIL4_9ACTN</name>
<reference evidence="5" key="1">
    <citation type="submission" date="2016-07" db="EMBL/GenBank/DDBJ databases">
        <authorList>
            <person name="Florea S."/>
            <person name="Webb J.S."/>
            <person name="Jaromczyk J."/>
            <person name="Schardl C.L."/>
        </authorList>
    </citation>
    <scope>NUCLEOTIDE SEQUENCE [LARGE SCALE GENOMIC DNA]</scope>
    <source>
        <strain evidence="5">IPBSL-7</strain>
    </source>
</reference>
<dbReference type="Gene3D" id="3.20.20.80">
    <property type="entry name" value="Glycosidases"/>
    <property type="match status" value="1"/>
</dbReference>
<gene>
    <name evidence="4" type="ORF">BCR15_07740</name>
</gene>
<dbReference type="InterPro" id="IPR013783">
    <property type="entry name" value="Ig-like_fold"/>
</dbReference>
<dbReference type="InterPro" id="IPR032260">
    <property type="entry name" value="DUF5060"/>
</dbReference>
<dbReference type="RefSeq" id="WP_068752288.1">
    <property type="nucleotide sequence ID" value="NZ_LR214441.1"/>
</dbReference>
<dbReference type="Gene3D" id="2.60.40.3950">
    <property type="match status" value="1"/>
</dbReference>
<accession>A0A1C0AIL4</accession>
<evidence type="ECO:0000259" key="3">
    <source>
        <dbReference type="Pfam" id="PF18310"/>
    </source>
</evidence>
<comment type="caution">
    <text evidence="4">The sequence shown here is derived from an EMBL/GenBank/DDBJ whole genome shotgun (WGS) entry which is preliminary data.</text>
</comment>
<evidence type="ECO:0000259" key="1">
    <source>
        <dbReference type="Pfam" id="PF13204"/>
    </source>
</evidence>
<dbReference type="Pfam" id="PF13204">
    <property type="entry name" value="Apiosidase"/>
    <property type="match status" value="1"/>
</dbReference>
<dbReference type="PANTHER" id="PTHR37836:SF2">
    <property type="entry name" value="DUF4038 DOMAIN-CONTAINING PROTEIN"/>
    <property type="match status" value="1"/>
</dbReference>
<protein>
    <submittedName>
        <fullName evidence="4">Uncharacterized protein</fullName>
    </submittedName>
</protein>
<dbReference type="Pfam" id="PF16586">
    <property type="entry name" value="DUF5060"/>
    <property type="match status" value="1"/>
</dbReference>
<dbReference type="PANTHER" id="PTHR37836">
    <property type="entry name" value="LMO1036 PROTEIN"/>
    <property type="match status" value="1"/>
</dbReference>
<feature type="domain" description="DUF5605" evidence="3">
    <location>
        <begin position="412"/>
        <end position="474"/>
    </location>
</feature>
<evidence type="ECO:0000259" key="2">
    <source>
        <dbReference type="Pfam" id="PF16586"/>
    </source>
</evidence>
<feature type="domain" description="Apiosidase-like catalytic" evidence="1">
    <location>
        <begin position="102"/>
        <end position="355"/>
    </location>
</feature>
<organism evidence="4 5">
    <name type="scientific">Tessaracoccus lapidicaptus</name>
    <dbReference type="NCBI Taxonomy" id="1427523"/>
    <lineage>
        <taxon>Bacteria</taxon>
        <taxon>Bacillati</taxon>
        <taxon>Actinomycetota</taxon>
        <taxon>Actinomycetes</taxon>
        <taxon>Propionibacteriales</taxon>
        <taxon>Propionibacteriaceae</taxon>
        <taxon>Tessaracoccus</taxon>
    </lineage>
</organism>
<dbReference type="InterPro" id="IPR017853">
    <property type="entry name" value="GH"/>
</dbReference>
<keyword evidence="5" id="KW-1185">Reference proteome</keyword>
<sequence>MRPVCHRPAELAFAAPPVPPAPGRDPLVVDFTHEGDGGHLRVPGFWDGRDRYRVRFSAPVAGRWNWRTHSDLPALHGHAGVVDVGAAPEGEHGPVRVAGGFHFAHADGTPFRPVGATVYNWLHQPEDLHRQTVEVIADAGFTKLRFMVFPQAGDHVEHHPELLPFEHGPGGWDPARPVPEFFERLDSSVELLGSRGIQAEVLLLSTYDGGHFGLDTLTEEQDATYLRYVVARLAAHPGVWWSLANEYDILAATRPDDRWTRAGNLVAASDPYGHPRSIHNWLRLYDHNQSWVTHASVQIGQAAQDFGRASLLRDAYSKPVVLDEICYEGDLDLRWGNLAAEELVHRFWIATVSGCYASHGESFLLDDGSLHIVRGGPFHGESPSRLGFLRRILDEVPTPGLDPIDPWWDGTFVAGIPTRHYLQYLGRSAPDAWTFRLPQGHRGDRLAPGQRYEVDIIDTWDMTVTTVEREFELAEVRRNEATAGDGEPVALPPGRPIALRIRRLD</sequence>
<evidence type="ECO:0000313" key="5">
    <source>
        <dbReference type="Proteomes" id="UP000093501"/>
    </source>
</evidence>
<dbReference type="Gene3D" id="2.60.40.10">
    <property type="entry name" value="Immunoglobulins"/>
    <property type="match status" value="1"/>
</dbReference>
<proteinExistence type="predicted"/>
<feature type="domain" description="DUF5060" evidence="2">
    <location>
        <begin position="27"/>
        <end position="71"/>
    </location>
</feature>
<dbReference type="InterPro" id="IPR041239">
    <property type="entry name" value="DUF5605"/>
</dbReference>
<dbReference type="EMBL" id="MBQD01000024">
    <property type="protein sequence ID" value="OCL31939.1"/>
    <property type="molecule type" value="Genomic_DNA"/>
</dbReference>